<evidence type="ECO:0008006" key="3">
    <source>
        <dbReference type="Google" id="ProtNLM"/>
    </source>
</evidence>
<evidence type="ECO:0000313" key="1">
    <source>
        <dbReference type="EMBL" id="KAK2954423.1"/>
    </source>
</evidence>
<dbReference type="InterPro" id="IPR016024">
    <property type="entry name" value="ARM-type_fold"/>
</dbReference>
<keyword evidence="2" id="KW-1185">Reference proteome</keyword>
<dbReference type="EMBL" id="JARBJD010000078">
    <property type="protein sequence ID" value="KAK2954423.1"/>
    <property type="molecule type" value="Genomic_DNA"/>
</dbReference>
<organism evidence="1 2">
    <name type="scientific">Blattamonas nauphoetae</name>
    <dbReference type="NCBI Taxonomy" id="2049346"/>
    <lineage>
        <taxon>Eukaryota</taxon>
        <taxon>Metamonada</taxon>
        <taxon>Preaxostyla</taxon>
        <taxon>Oxymonadida</taxon>
        <taxon>Blattamonas</taxon>
    </lineage>
</organism>
<name>A0ABQ9XS34_9EUKA</name>
<accession>A0ABQ9XS34</accession>
<reference evidence="1 2" key="1">
    <citation type="journal article" date="2022" name="bioRxiv">
        <title>Genomics of Preaxostyla Flagellates Illuminates Evolutionary Transitions and the Path Towards Mitochondrial Loss.</title>
        <authorList>
            <person name="Novak L.V.F."/>
            <person name="Treitli S.C."/>
            <person name="Pyrih J."/>
            <person name="Halakuc P."/>
            <person name="Pipaliya S.V."/>
            <person name="Vacek V."/>
            <person name="Brzon O."/>
            <person name="Soukal P."/>
            <person name="Eme L."/>
            <person name="Dacks J.B."/>
            <person name="Karnkowska A."/>
            <person name="Elias M."/>
            <person name="Hampl V."/>
        </authorList>
    </citation>
    <scope>NUCLEOTIDE SEQUENCE [LARGE SCALE GENOMIC DNA]</scope>
    <source>
        <strain evidence="1">NAU3</strain>
        <tissue evidence="1">Gut</tissue>
    </source>
</reference>
<gene>
    <name evidence="1" type="ORF">BLNAU_10591</name>
</gene>
<protein>
    <recommendedName>
        <fullName evidence="3">FPL domain-containing protein</fullName>
    </recommendedName>
</protein>
<evidence type="ECO:0000313" key="2">
    <source>
        <dbReference type="Proteomes" id="UP001281761"/>
    </source>
</evidence>
<comment type="caution">
    <text evidence="1">The sequence shown here is derived from an EMBL/GenBank/DDBJ whole genome shotgun (WGS) entry which is preliminary data.</text>
</comment>
<dbReference type="Proteomes" id="UP001281761">
    <property type="component" value="Unassembled WGS sequence"/>
</dbReference>
<sequence length="498" mass="57723">MESLFFEPEIVDSLFFRHEDFILSTFTQIGKSSPPPAIITTLARISLFPHLGIAYCSLKALYIVIYRYPSALTLLPSLIIPLSSPNQQYSGLSFLSALTKKLRIVFFEFQQNLPTNPSRIPNFIQITKDDPFYIKYSLYFCIDAFFLPLHLLKTTPSIEVDSETIQELILYVKETLTAILTNISTIDNLIASLPSDSFPTTPSVSGVEIQMIDSLQQLRHECEIFVINGWGFIAQVTFQITDPHKTAFQTIILDDPSFPDFILDSLKLNHKDIRKNTLIAITNIVFHFRWMKQQLMTANLVGRMLEAIDFVSLPLSESKTLFVLTKLISFMFNPIGDNANARFEQYPLIRVSVFEPAKHFITFIFHNSNTLILKDEDKTQHETQLCWIHTFIKNMELRSDEIDADFVSELVKWEMRTMVEMENEESFKIVFGSMQNRTSEWNRDKREQQKRREVVLREEGWDDVFELRVVGIDVDTNQHVKDSARRFRKEVALNADEL</sequence>
<proteinExistence type="predicted"/>
<dbReference type="SUPFAM" id="SSF48371">
    <property type="entry name" value="ARM repeat"/>
    <property type="match status" value="1"/>
</dbReference>